<comment type="caution">
    <text evidence="2">The sequence shown here is derived from an EMBL/GenBank/DDBJ whole genome shotgun (WGS) entry which is preliminary data.</text>
</comment>
<organism evidence="2 3">
    <name type="scientific">Phakopsora pachyrhizi</name>
    <name type="common">Asian soybean rust disease fungus</name>
    <dbReference type="NCBI Taxonomy" id="170000"/>
    <lineage>
        <taxon>Eukaryota</taxon>
        <taxon>Fungi</taxon>
        <taxon>Dikarya</taxon>
        <taxon>Basidiomycota</taxon>
        <taxon>Pucciniomycotina</taxon>
        <taxon>Pucciniomycetes</taxon>
        <taxon>Pucciniales</taxon>
        <taxon>Phakopsoraceae</taxon>
        <taxon>Phakopsora</taxon>
    </lineage>
</organism>
<dbReference type="Proteomes" id="UP001153365">
    <property type="component" value="Unassembled WGS sequence"/>
</dbReference>
<proteinExistence type="predicted"/>
<evidence type="ECO:0000313" key="3">
    <source>
        <dbReference type="Proteomes" id="UP001153365"/>
    </source>
</evidence>
<keyword evidence="3" id="KW-1185">Reference proteome</keyword>
<accession>A0AAV0AGU7</accession>
<protein>
    <submittedName>
        <fullName evidence="2">Expressed protein</fullName>
    </submittedName>
</protein>
<dbReference type="EMBL" id="CALTRL010000148">
    <property type="protein sequence ID" value="CAH7666765.1"/>
    <property type="molecule type" value="Genomic_DNA"/>
</dbReference>
<name>A0AAV0AGU7_PHAPC</name>
<reference evidence="2" key="1">
    <citation type="submission" date="2022-06" db="EMBL/GenBank/DDBJ databases">
        <authorList>
            <consortium name="SYNGENTA / RWTH Aachen University"/>
        </authorList>
    </citation>
    <scope>NUCLEOTIDE SEQUENCE</scope>
</reference>
<sequence length="156" mass="17933">MPTKEKVGGSVTVFDRFEVAQTTIYRTIVLGIWKSRPEPERISSSSSLAFQQSRGPQVFQKSSLAKSTVKIVQMVFEDDQTDLLHQWQQMADRFGLGQTDDPFTIQSEFRLEEAWVIGSEVKEDEQVDSRFESSVGEEEEEEEEDIDENESKEEED</sequence>
<evidence type="ECO:0000256" key="1">
    <source>
        <dbReference type="SAM" id="MobiDB-lite"/>
    </source>
</evidence>
<feature type="compositionally biased region" description="Acidic residues" evidence="1">
    <location>
        <begin position="135"/>
        <end position="156"/>
    </location>
</feature>
<gene>
    <name evidence="2" type="ORF">PPACK8108_LOCUS1116</name>
</gene>
<feature type="region of interest" description="Disordered" evidence="1">
    <location>
        <begin position="123"/>
        <end position="156"/>
    </location>
</feature>
<dbReference type="AlphaFoldDB" id="A0AAV0AGU7"/>
<evidence type="ECO:0000313" key="2">
    <source>
        <dbReference type="EMBL" id="CAH7666765.1"/>
    </source>
</evidence>